<keyword evidence="4" id="KW-1185">Reference proteome</keyword>
<feature type="compositionally biased region" description="Basic and acidic residues" evidence="1">
    <location>
        <begin position="461"/>
        <end position="478"/>
    </location>
</feature>
<feature type="region of interest" description="Disordered" evidence="1">
    <location>
        <begin position="440"/>
        <end position="489"/>
    </location>
</feature>
<proteinExistence type="predicted"/>
<dbReference type="OrthoDB" id="4029442at2"/>
<accession>A0A0D6P9V0</accession>
<dbReference type="AlphaFoldDB" id="A0A0D6P9V0"/>
<sequence>MAERILFLTGHLAEPRLRRVLEGMGNTPFAWEIADIGVKVAALMTEAIIRRRLPPPLAADRVVLPGRAGVDVARLSAEYGVTFEHGPDEVADLPRHFGIGARRADLSRHDIRIFAEIVEASRLSPDALLARARAHRADGADVIDLGCQPGQSWPGLEDAVRLLKAEGMAVSVDSGDADELRRAALAGADHVLSLTEATLDAVDGTACVPVLIPASQGDLDSLVRAAERCGAAGRACLLDPILDTIHFGFTASILRYAALRARLPDAAMLMGTGNLTELTDADSSGVTALLLGICSELAIRNVLIVQVSPHTRRTVAEHDRARRILYAAREDAALPRLYDEGLLQIHDRRPWTTTAEEVARDAAATRDGNFRIVATEDGIHVYNARMHRVGDDAFAFYPALDVAQDGAHAFYLGAELARAEIAWRLGKRYVQDEPLDFGVAAPRPAGARTRLADAGHTLRGRQPEGRQPEGRQPEERNPEGTGPADADDT</sequence>
<dbReference type="EMBL" id="BANB01000629">
    <property type="protein sequence ID" value="GAN78116.1"/>
    <property type="molecule type" value="Genomic_DNA"/>
</dbReference>
<comment type="caution">
    <text evidence="3">The sequence shown here is derived from an EMBL/GenBank/DDBJ whole genome shotgun (WGS) entry which is preliminary data.</text>
</comment>
<dbReference type="InterPro" id="IPR011005">
    <property type="entry name" value="Dihydropteroate_synth-like_sf"/>
</dbReference>
<dbReference type="RefSeq" id="WP_048862532.1">
    <property type="nucleotide sequence ID" value="NZ_BANB01000629.1"/>
</dbReference>
<reference evidence="3 4" key="1">
    <citation type="submission" date="2012-11" db="EMBL/GenBank/DDBJ databases">
        <title>Whole genome sequence of Acidisphaera rubrifaciens HS-AP3.</title>
        <authorList>
            <person name="Azuma Y."/>
            <person name="Higashiura N."/>
            <person name="Hirakawa H."/>
            <person name="Matsushita K."/>
        </authorList>
    </citation>
    <scope>NUCLEOTIDE SEQUENCE [LARGE SCALE GENOMIC DNA]</scope>
    <source>
        <strain evidence="3 4">HS-AP3</strain>
    </source>
</reference>
<evidence type="ECO:0000256" key="1">
    <source>
        <dbReference type="SAM" id="MobiDB-lite"/>
    </source>
</evidence>
<dbReference type="Proteomes" id="UP000032680">
    <property type="component" value="Unassembled WGS sequence"/>
</dbReference>
<evidence type="ECO:0000313" key="3">
    <source>
        <dbReference type="EMBL" id="GAN78116.1"/>
    </source>
</evidence>
<dbReference type="InterPro" id="IPR045406">
    <property type="entry name" value="DUF6513"/>
</dbReference>
<evidence type="ECO:0000313" key="4">
    <source>
        <dbReference type="Proteomes" id="UP000032680"/>
    </source>
</evidence>
<dbReference type="Pfam" id="PF20123">
    <property type="entry name" value="DUF6513"/>
    <property type="match status" value="1"/>
</dbReference>
<evidence type="ECO:0000259" key="2">
    <source>
        <dbReference type="PROSITE" id="PS50972"/>
    </source>
</evidence>
<dbReference type="PROSITE" id="PS50972">
    <property type="entry name" value="PTERIN_BINDING"/>
    <property type="match status" value="1"/>
</dbReference>
<dbReference type="InterPro" id="IPR000489">
    <property type="entry name" value="Pterin-binding_dom"/>
</dbReference>
<dbReference type="Gene3D" id="3.20.20.20">
    <property type="entry name" value="Dihydropteroate synthase-like"/>
    <property type="match status" value="1"/>
</dbReference>
<dbReference type="GO" id="GO:0042558">
    <property type="term" value="P:pteridine-containing compound metabolic process"/>
    <property type="evidence" value="ECO:0007669"/>
    <property type="project" value="InterPro"/>
</dbReference>
<name>A0A0D6P9V0_9PROT</name>
<protein>
    <submittedName>
        <fullName evidence="3">Dihydropteroate synthase</fullName>
    </submittedName>
</protein>
<gene>
    <name evidence="3" type="ORF">Asru_0629_02</name>
</gene>
<feature type="domain" description="Pterin-binding" evidence="2">
    <location>
        <begin position="94"/>
        <end position="326"/>
    </location>
</feature>
<organism evidence="3 4">
    <name type="scientific">Acidisphaera rubrifaciens HS-AP3</name>
    <dbReference type="NCBI Taxonomy" id="1231350"/>
    <lineage>
        <taxon>Bacteria</taxon>
        <taxon>Pseudomonadati</taxon>
        <taxon>Pseudomonadota</taxon>
        <taxon>Alphaproteobacteria</taxon>
        <taxon>Acetobacterales</taxon>
        <taxon>Acetobacteraceae</taxon>
        <taxon>Acidisphaera</taxon>
    </lineage>
</organism>
<dbReference type="SUPFAM" id="SSF51717">
    <property type="entry name" value="Dihydropteroate synthetase-like"/>
    <property type="match status" value="1"/>
</dbReference>